<evidence type="ECO:0000313" key="3">
    <source>
        <dbReference type="EMBL" id="MBB3048918.1"/>
    </source>
</evidence>
<dbReference type="Proteomes" id="UP000537130">
    <property type="component" value="Unassembled WGS sequence"/>
</dbReference>
<feature type="transmembrane region" description="Helical" evidence="2">
    <location>
        <begin position="60"/>
        <end position="78"/>
    </location>
</feature>
<protein>
    <submittedName>
        <fullName evidence="3">Uncharacterized protein</fullName>
    </submittedName>
</protein>
<feature type="transmembrane region" description="Helical" evidence="2">
    <location>
        <begin position="21"/>
        <end position="40"/>
    </location>
</feature>
<accession>A0A7W4Z752</accession>
<dbReference type="AlphaFoldDB" id="A0A7W4Z752"/>
<keyword evidence="2" id="KW-0472">Membrane</keyword>
<keyword evidence="2" id="KW-0812">Transmembrane</keyword>
<evidence type="ECO:0000313" key="4">
    <source>
        <dbReference type="Proteomes" id="UP000537130"/>
    </source>
</evidence>
<dbReference type="EMBL" id="JACHWY010000004">
    <property type="protein sequence ID" value="MBB3048918.1"/>
    <property type="molecule type" value="Genomic_DNA"/>
</dbReference>
<gene>
    <name evidence="3" type="ORF">FHR99_003192</name>
</gene>
<feature type="region of interest" description="Disordered" evidence="1">
    <location>
        <begin position="85"/>
        <end position="117"/>
    </location>
</feature>
<evidence type="ECO:0000256" key="2">
    <source>
        <dbReference type="SAM" id="Phobius"/>
    </source>
</evidence>
<name>A0A7W4Z752_9GAMM</name>
<evidence type="ECO:0000256" key="1">
    <source>
        <dbReference type="SAM" id="MobiDB-lite"/>
    </source>
</evidence>
<organism evidence="3 4">
    <name type="scientific">Litorivivens lipolytica</name>
    <dbReference type="NCBI Taxonomy" id="1524264"/>
    <lineage>
        <taxon>Bacteria</taxon>
        <taxon>Pseudomonadati</taxon>
        <taxon>Pseudomonadota</taxon>
        <taxon>Gammaproteobacteria</taxon>
        <taxon>Litorivivens</taxon>
    </lineage>
</organism>
<sequence>MLTPLLRTGAFYLIWRRYLRPRFRGALFATTAILAINLVHHEALAFFRETGHTEYAAYSFYARWALWFLVAINYFVFVEHSLRRNAAPEQSQRKPPARTKLPEQPEQIDPLDDGFDDVRHLPRVRTRTEMILEAKKDG</sequence>
<reference evidence="3 4" key="1">
    <citation type="submission" date="2020-08" db="EMBL/GenBank/DDBJ databases">
        <title>Genomic Encyclopedia of Type Strains, Phase III (KMG-III): the genomes of soil and plant-associated and newly described type strains.</title>
        <authorList>
            <person name="Whitman W."/>
        </authorList>
    </citation>
    <scope>NUCLEOTIDE SEQUENCE [LARGE SCALE GENOMIC DNA]</scope>
    <source>
        <strain evidence="3 4">CECT 8654</strain>
    </source>
</reference>
<comment type="caution">
    <text evidence="3">The sequence shown here is derived from an EMBL/GenBank/DDBJ whole genome shotgun (WGS) entry which is preliminary data.</text>
</comment>
<keyword evidence="2" id="KW-1133">Transmembrane helix</keyword>
<keyword evidence="4" id="KW-1185">Reference proteome</keyword>
<proteinExistence type="predicted"/>
<dbReference type="RefSeq" id="WP_183411708.1">
    <property type="nucleotide sequence ID" value="NZ_JACHWY010000004.1"/>
</dbReference>